<dbReference type="EMBL" id="CP003537">
    <property type="protein sequence ID" value="AGH96243.1"/>
    <property type="molecule type" value="Genomic_DNA"/>
</dbReference>
<protein>
    <submittedName>
        <fullName evidence="1">Uncharacterized protein</fullName>
    </submittedName>
</protein>
<dbReference type="AlphaFoldDB" id="M4VAI5"/>
<organism evidence="1 2">
    <name type="scientific">Pseudobdellovibrio exovorus JSS</name>
    <dbReference type="NCBI Taxonomy" id="1184267"/>
    <lineage>
        <taxon>Bacteria</taxon>
        <taxon>Pseudomonadati</taxon>
        <taxon>Bdellovibrionota</taxon>
        <taxon>Bdellovibrionia</taxon>
        <taxon>Bdellovibrionales</taxon>
        <taxon>Pseudobdellovibrionaceae</taxon>
        <taxon>Pseudobdellovibrio</taxon>
    </lineage>
</organism>
<sequence length="276" mass="32435">MKPRSISLISFLIIKLFLLTLNAADYQYQLTPNDSGLSQYRQRLAPICQQMRSDVLPQVQYLQDLRQSLQKIWRYSGNPIYADQIDYLLAQIKKVSAEIESLSRPDWNAEVWDLNLQWSIPREQIFPYEQNFYSIASELRKNFFADNFESEQGLDGRIRIFPKAGAKAIPSQSESKIMRHIAPYQFIKFSMDELYFMGMKNESVRQYFKYYLPSNYDENVKITYKKKATALEICQLLTTLQLAITINHTQLGPDFSQDTWIETMRLYLVVAEKDIL</sequence>
<dbReference type="Proteomes" id="UP000012040">
    <property type="component" value="Chromosome"/>
</dbReference>
<dbReference type="PATRIC" id="fig|1184267.3.peg.2052"/>
<dbReference type="HOGENOM" id="CLU_1007095_0_0_7"/>
<accession>M4VAI5</accession>
<dbReference type="STRING" id="1184267.A11Q_2027"/>
<gene>
    <name evidence="1" type="ORF">A11Q_2027</name>
</gene>
<reference evidence="1 2" key="1">
    <citation type="journal article" date="2013" name="ISME J.">
        <title>By their genes ye shall know them: genomic signatures of predatory bacteria.</title>
        <authorList>
            <person name="Pasternak Z."/>
            <person name="Pietrokovski S."/>
            <person name="Rotem O."/>
            <person name="Gophna U."/>
            <person name="Lurie-Weinberger M.N."/>
            <person name="Jurkevitch E."/>
        </authorList>
    </citation>
    <scope>NUCLEOTIDE SEQUENCE [LARGE SCALE GENOMIC DNA]</scope>
    <source>
        <strain evidence="1 2">JSS</strain>
    </source>
</reference>
<dbReference type="RefSeq" id="WP_015470733.1">
    <property type="nucleotide sequence ID" value="NC_020813.1"/>
</dbReference>
<evidence type="ECO:0000313" key="1">
    <source>
        <dbReference type="EMBL" id="AGH96243.1"/>
    </source>
</evidence>
<keyword evidence="2" id="KW-1185">Reference proteome</keyword>
<proteinExistence type="predicted"/>
<evidence type="ECO:0000313" key="2">
    <source>
        <dbReference type="Proteomes" id="UP000012040"/>
    </source>
</evidence>
<dbReference type="KEGG" id="bex:A11Q_2027"/>
<name>M4VAI5_9BACT</name>